<evidence type="ECO:0000313" key="2">
    <source>
        <dbReference type="EMBL" id="WAL65285.1"/>
    </source>
</evidence>
<feature type="signal peptide" evidence="1">
    <location>
        <begin position="1"/>
        <end position="23"/>
    </location>
</feature>
<dbReference type="InterPro" id="IPR032075">
    <property type="entry name" value="PI-PLC-C1"/>
</dbReference>
<dbReference type="RefSeq" id="WP_268755449.1">
    <property type="nucleotide sequence ID" value="NZ_CP113836.1"/>
</dbReference>
<dbReference type="SUPFAM" id="SSF51695">
    <property type="entry name" value="PLC-like phosphodiesterases"/>
    <property type="match status" value="1"/>
</dbReference>
<sequence length="345" mass="37102">MRFARLLPLLLATILLAAPPATAAETGTLRLSEATTVGVHNTYTKDAYTYLAQSLDSGASMVELDVWDNIFTKHWQVSHSNPLGNDNNCVAAASGSNLYTGDRNQDFGACLADIRWWLAAHPGAGPIVVKIELKAGFDDRDGMGPDEFDAYVRAHAGDALYRPGDLIGSYSTLDDAARANAWPSRNALAGKMILEVIPGTFELNNPTDTLHTDIEYATYLKNLKAAGTLGNATAFASVLGARSGDPRTQYDSSIRPWFVFFDGDASAYVDGGIDTSWYDTNHYFLIMTDAQNVSPTIDGTNPTVEQATDRVTLLAAHHASVVSADWRTLTTVLPLVLPRGTATAA</sequence>
<keyword evidence="1" id="KW-0732">Signal</keyword>
<accession>A0ABY7B009</accession>
<reference evidence="2" key="1">
    <citation type="submission" date="2022-11" db="EMBL/GenBank/DDBJ databases">
        <authorList>
            <person name="Mo P."/>
        </authorList>
    </citation>
    <scope>NUCLEOTIDE SEQUENCE</scope>
    <source>
        <strain evidence="2">HUAS 11-8</strain>
    </source>
</reference>
<dbReference type="InterPro" id="IPR017946">
    <property type="entry name" value="PLC-like_Pdiesterase_TIM-brl"/>
</dbReference>
<protein>
    <submittedName>
        <fullName evidence="2">Phosphatidylinositol-specific phospholipase C domain-containing protein</fullName>
    </submittedName>
</protein>
<dbReference type="Proteomes" id="UP001163203">
    <property type="component" value="Chromosome"/>
</dbReference>
<organism evidence="2 3">
    <name type="scientific">Amycolatopsis cynarae</name>
    <dbReference type="NCBI Taxonomy" id="2995223"/>
    <lineage>
        <taxon>Bacteria</taxon>
        <taxon>Bacillati</taxon>
        <taxon>Actinomycetota</taxon>
        <taxon>Actinomycetes</taxon>
        <taxon>Pseudonocardiales</taxon>
        <taxon>Pseudonocardiaceae</taxon>
        <taxon>Amycolatopsis</taxon>
    </lineage>
</organism>
<proteinExistence type="predicted"/>
<dbReference type="CDD" id="cd08589">
    <property type="entry name" value="PI-PLCc_SaPLC1_like"/>
    <property type="match status" value="1"/>
</dbReference>
<name>A0ABY7B009_9PSEU</name>
<dbReference type="EMBL" id="CP113836">
    <property type="protein sequence ID" value="WAL65285.1"/>
    <property type="molecule type" value="Genomic_DNA"/>
</dbReference>
<evidence type="ECO:0000256" key="1">
    <source>
        <dbReference type="SAM" id="SignalP"/>
    </source>
</evidence>
<evidence type="ECO:0000313" key="3">
    <source>
        <dbReference type="Proteomes" id="UP001163203"/>
    </source>
</evidence>
<keyword evidence="3" id="KW-1185">Reference proteome</keyword>
<feature type="chain" id="PRO_5045818894" evidence="1">
    <location>
        <begin position="24"/>
        <end position="345"/>
    </location>
</feature>
<gene>
    <name evidence="2" type="ORF">ORV05_31005</name>
</gene>
<dbReference type="Gene3D" id="3.20.20.190">
    <property type="entry name" value="Phosphatidylinositol (PI) phosphodiesterase"/>
    <property type="match status" value="1"/>
</dbReference>